<feature type="chain" id="PRO_5007100182" evidence="1">
    <location>
        <begin position="17"/>
        <end position="107"/>
    </location>
</feature>
<gene>
    <name evidence="2" type="ORF">ABT39_MTgene5204</name>
</gene>
<dbReference type="AlphaFoldDB" id="A0A101LZI1"/>
<keyword evidence="2" id="KW-0496">Mitochondrion</keyword>
<accession>A0A101LZI1</accession>
<keyword evidence="1" id="KW-0732">Signal</keyword>
<organism evidence="2">
    <name type="scientific">Picea glauca</name>
    <name type="common">White spruce</name>
    <name type="synonym">Pinus glauca</name>
    <dbReference type="NCBI Taxonomy" id="3330"/>
    <lineage>
        <taxon>Eukaryota</taxon>
        <taxon>Viridiplantae</taxon>
        <taxon>Streptophyta</taxon>
        <taxon>Embryophyta</taxon>
        <taxon>Tracheophyta</taxon>
        <taxon>Spermatophyta</taxon>
        <taxon>Pinopsida</taxon>
        <taxon>Pinidae</taxon>
        <taxon>Conifers I</taxon>
        <taxon>Pinales</taxon>
        <taxon>Pinaceae</taxon>
        <taxon>Picea</taxon>
    </lineage>
</organism>
<sequence>MFYWILLLVRAGTSYSLSNPNQFDYLPHRSRSRSNTYLTNQEVIIGPLYYSRQTEIEESERLNYRDIIYDSPPSRNTSNFHLLIVITLLAAKSTTLPSPLEDIIRST</sequence>
<evidence type="ECO:0000313" key="2">
    <source>
        <dbReference type="EMBL" id="KUM48207.1"/>
    </source>
</evidence>
<protein>
    <submittedName>
        <fullName evidence="2">Uncharacterized protein</fullName>
    </submittedName>
</protein>
<geneLocation type="mitochondrion" evidence="2"/>
<name>A0A101LZI1_PICGL</name>
<dbReference type="EMBL" id="LKAM01000006">
    <property type="protein sequence ID" value="KUM48207.1"/>
    <property type="molecule type" value="Genomic_DNA"/>
</dbReference>
<reference evidence="2" key="1">
    <citation type="journal article" date="2015" name="Genome Biol. Evol.">
        <title>Organellar Genomes of White Spruce (Picea glauca): Assembly and Annotation.</title>
        <authorList>
            <person name="Jackman S.D."/>
            <person name="Warren R.L."/>
            <person name="Gibb E.A."/>
            <person name="Vandervalk B.P."/>
            <person name="Mohamadi H."/>
            <person name="Chu J."/>
            <person name="Raymond A."/>
            <person name="Pleasance S."/>
            <person name="Coope R."/>
            <person name="Wildung M.R."/>
            <person name="Ritland C.E."/>
            <person name="Bousquet J."/>
            <person name="Jones S.J."/>
            <person name="Bohlmann J."/>
            <person name="Birol I."/>
        </authorList>
    </citation>
    <scope>NUCLEOTIDE SEQUENCE [LARGE SCALE GENOMIC DNA]</scope>
    <source>
        <tissue evidence="2">Flushing bud</tissue>
    </source>
</reference>
<evidence type="ECO:0000256" key="1">
    <source>
        <dbReference type="SAM" id="SignalP"/>
    </source>
</evidence>
<comment type="caution">
    <text evidence="2">The sequence shown here is derived from an EMBL/GenBank/DDBJ whole genome shotgun (WGS) entry which is preliminary data.</text>
</comment>
<proteinExistence type="predicted"/>
<feature type="signal peptide" evidence="1">
    <location>
        <begin position="1"/>
        <end position="16"/>
    </location>
</feature>